<reference evidence="5 6" key="1">
    <citation type="submission" date="2019-02" db="EMBL/GenBank/DDBJ databases">
        <title>Bacterial novel species Emticicia sp. 17J42-9 isolated from soil.</title>
        <authorList>
            <person name="Jung H.-Y."/>
        </authorList>
    </citation>
    <scope>NUCLEOTIDE SEQUENCE [LARGE SCALE GENOMIC DNA]</scope>
    <source>
        <strain evidence="5 6">17J42-9</strain>
    </source>
</reference>
<evidence type="ECO:0000256" key="2">
    <source>
        <dbReference type="ARBA" id="ARBA00023125"/>
    </source>
</evidence>
<name>A0A4Q5LXI6_9BACT</name>
<dbReference type="PROSITE" id="PS51898">
    <property type="entry name" value="TYR_RECOMBINASE"/>
    <property type="match status" value="1"/>
</dbReference>
<feature type="domain" description="Tyr recombinase" evidence="4">
    <location>
        <begin position="255"/>
        <end position="447"/>
    </location>
</feature>
<dbReference type="Proteomes" id="UP000293162">
    <property type="component" value="Unassembled WGS sequence"/>
</dbReference>
<dbReference type="SUPFAM" id="SSF56349">
    <property type="entry name" value="DNA breaking-rejoining enzymes"/>
    <property type="match status" value="1"/>
</dbReference>
<protein>
    <recommendedName>
        <fullName evidence="4">Tyr recombinase domain-containing protein</fullName>
    </recommendedName>
</protein>
<dbReference type="InterPro" id="IPR013762">
    <property type="entry name" value="Integrase-like_cat_sf"/>
</dbReference>
<dbReference type="Gene3D" id="1.10.443.10">
    <property type="entry name" value="Intergrase catalytic core"/>
    <property type="match status" value="1"/>
</dbReference>
<evidence type="ECO:0000313" key="5">
    <source>
        <dbReference type="EMBL" id="RYU94339.1"/>
    </source>
</evidence>
<dbReference type="GO" id="GO:0015074">
    <property type="term" value="P:DNA integration"/>
    <property type="evidence" value="ECO:0007669"/>
    <property type="project" value="InterPro"/>
</dbReference>
<dbReference type="InterPro" id="IPR002104">
    <property type="entry name" value="Integrase_catalytic"/>
</dbReference>
<evidence type="ECO:0000259" key="4">
    <source>
        <dbReference type="PROSITE" id="PS51898"/>
    </source>
</evidence>
<evidence type="ECO:0000256" key="3">
    <source>
        <dbReference type="ARBA" id="ARBA00023172"/>
    </source>
</evidence>
<dbReference type="EMBL" id="SEWF01000027">
    <property type="protein sequence ID" value="RYU94339.1"/>
    <property type="molecule type" value="Genomic_DNA"/>
</dbReference>
<dbReference type="OrthoDB" id="1094492at2"/>
<dbReference type="Gene3D" id="1.10.150.130">
    <property type="match status" value="1"/>
</dbReference>
<proteinExistence type="inferred from homology"/>
<dbReference type="InterPro" id="IPR010998">
    <property type="entry name" value="Integrase_recombinase_N"/>
</dbReference>
<dbReference type="PANTHER" id="PTHR30349">
    <property type="entry name" value="PHAGE INTEGRASE-RELATED"/>
    <property type="match status" value="1"/>
</dbReference>
<keyword evidence="2" id="KW-0238">DNA-binding</keyword>
<gene>
    <name evidence="5" type="ORF">EWM59_17595</name>
</gene>
<comment type="caution">
    <text evidence="5">The sequence shown here is derived from an EMBL/GenBank/DDBJ whole genome shotgun (WGS) entry which is preliminary data.</text>
</comment>
<keyword evidence="6" id="KW-1185">Reference proteome</keyword>
<dbReference type="Pfam" id="PF13102">
    <property type="entry name" value="Phage_int_SAM_5"/>
    <property type="match status" value="1"/>
</dbReference>
<dbReference type="GO" id="GO:0003677">
    <property type="term" value="F:DNA binding"/>
    <property type="evidence" value="ECO:0007669"/>
    <property type="project" value="UniProtKB-KW"/>
</dbReference>
<comment type="similarity">
    <text evidence="1">Belongs to the 'phage' integrase family.</text>
</comment>
<sequence>MATVNHFLDTRKTDNGFGIIKLRVTHNREQKDYSTKLKIPTTLYDKIKKQGSEIDGRVKDLDLINYHNLLYGTKNNNTIYSDGFIVRAKSIIKKLGNNFNFDTFKHELDNYGKDIILVDERTDILKALIRKSDNLKSRGQITHGTNFGLVAKSFSRFVEYLQNVDPFRLKPKKNFILRFEHIDSDFLNDWSLWMKKYGKSSQKKDGLATPASETTIGIYSRTLKIIFNDAIASKIIDKEIYPFGKNEFIPPAGKNIKKALSKSDIDSIKIYQSENGTLEQRSLDLWLFSYFGNGMNFTDILHLKWSNISDNKKVIVFQRQKTKGNPTIISIKINERMWDIINRWGNERKDIDSYIFPMLNDKLSIIERKAIVHQTVKLTNKYMNKIGEKMGIKSDLNTYHARHSFATQMMRNNAPLQMIKEKLGHKRLSTTESYLGSFEEEAENEYIDKL</sequence>
<evidence type="ECO:0000256" key="1">
    <source>
        <dbReference type="ARBA" id="ARBA00008857"/>
    </source>
</evidence>
<organism evidence="5 6">
    <name type="scientific">Emticicia agri</name>
    <dbReference type="NCBI Taxonomy" id="2492393"/>
    <lineage>
        <taxon>Bacteria</taxon>
        <taxon>Pseudomonadati</taxon>
        <taxon>Bacteroidota</taxon>
        <taxon>Cytophagia</taxon>
        <taxon>Cytophagales</taxon>
        <taxon>Leadbetterellaceae</taxon>
        <taxon>Emticicia</taxon>
    </lineage>
</organism>
<dbReference type="RefSeq" id="WP_130022571.1">
    <property type="nucleotide sequence ID" value="NZ_SEWF01000027.1"/>
</dbReference>
<dbReference type="GO" id="GO:0006310">
    <property type="term" value="P:DNA recombination"/>
    <property type="evidence" value="ECO:0007669"/>
    <property type="project" value="UniProtKB-KW"/>
</dbReference>
<accession>A0A4Q5LXI6</accession>
<dbReference type="InterPro" id="IPR025269">
    <property type="entry name" value="SAM-like_dom"/>
</dbReference>
<evidence type="ECO:0000313" key="6">
    <source>
        <dbReference type="Proteomes" id="UP000293162"/>
    </source>
</evidence>
<dbReference type="AlphaFoldDB" id="A0A4Q5LXI6"/>
<dbReference type="InterPro" id="IPR011010">
    <property type="entry name" value="DNA_brk_join_enz"/>
</dbReference>
<dbReference type="PANTHER" id="PTHR30349:SF64">
    <property type="entry name" value="PROPHAGE INTEGRASE INTD-RELATED"/>
    <property type="match status" value="1"/>
</dbReference>
<keyword evidence="3" id="KW-0233">DNA recombination</keyword>
<dbReference type="Pfam" id="PF00589">
    <property type="entry name" value="Phage_integrase"/>
    <property type="match status" value="1"/>
</dbReference>
<dbReference type="InterPro" id="IPR050090">
    <property type="entry name" value="Tyrosine_recombinase_XerCD"/>
</dbReference>